<dbReference type="OrthoDB" id="7312911at2"/>
<dbReference type="Pfam" id="PF00700">
    <property type="entry name" value="Flagellin_C"/>
    <property type="match status" value="1"/>
</dbReference>
<name>A0A4R2PVG3_9RHOB</name>
<organism evidence="2 3">
    <name type="scientific">Rhodovulum marinum</name>
    <dbReference type="NCBI Taxonomy" id="320662"/>
    <lineage>
        <taxon>Bacteria</taxon>
        <taxon>Pseudomonadati</taxon>
        <taxon>Pseudomonadota</taxon>
        <taxon>Alphaproteobacteria</taxon>
        <taxon>Rhodobacterales</taxon>
        <taxon>Paracoccaceae</taxon>
        <taxon>Rhodovulum</taxon>
    </lineage>
</organism>
<accession>A0A4R2PVG3</accession>
<keyword evidence="3" id="KW-1185">Reference proteome</keyword>
<dbReference type="EMBL" id="SLXP01000014">
    <property type="protein sequence ID" value="TCP39088.1"/>
    <property type="molecule type" value="Genomic_DNA"/>
</dbReference>
<reference evidence="2 3" key="1">
    <citation type="submission" date="2019-03" db="EMBL/GenBank/DDBJ databases">
        <title>Genomic Encyclopedia of Type Strains, Phase IV (KMG-IV): sequencing the most valuable type-strain genomes for metagenomic binning, comparative biology and taxonomic classification.</title>
        <authorList>
            <person name="Goeker M."/>
        </authorList>
    </citation>
    <scope>NUCLEOTIDE SEQUENCE [LARGE SCALE GENOMIC DNA]</scope>
    <source>
        <strain evidence="2 3">DSM 18063</strain>
    </source>
</reference>
<dbReference type="Proteomes" id="UP000294835">
    <property type="component" value="Unassembled WGS sequence"/>
</dbReference>
<dbReference type="SUPFAM" id="SSF64518">
    <property type="entry name" value="Phase 1 flagellin"/>
    <property type="match status" value="1"/>
</dbReference>
<protein>
    <submittedName>
        <fullName evidence="2">Flagellar hook-associated protein 3 FlgL</fullName>
    </submittedName>
</protein>
<gene>
    <name evidence="2" type="ORF">EV662_11414</name>
</gene>
<sequence>MSFVSIGDLSRGFAMRTQNAEIKARLSRLGEEVTTGVTANPAERLRGDFRALGAIERSLAVMDSYDLATKEAALTTDAMQTALSRLYDTGQTLSGSMLNASTMHDARTVNALGRESKERLDLTVATLNIQVGGRSLFAGAATDSAALASGADILAEVQTAIAGLTTANDVVAAIDAWFDTPGGGFETVGYIGSDNPAGPVRLNEGNSMTLDVTASDPVIRDVLKGLVAGALLSDENLFSGDLDERAELLGAAGEQLLTNTAELVSLQGEIGVAQARIETIGTENAASRQMLDLARLDMLSVDPYDAATEFQAVEAQLETVYTITARLSRLSLADYI</sequence>
<dbReference type="AlphaFoldDB" id="A0A4R2PVG3"/>
<dbReference type="InterPro" id="IPR046358">
    <property type="entry name" value="Flagellin_C"/>
</dbReference>
<proteinExistence type="predicted"/>
<comment type="caution">
    <text evidence="2">The sequence shown here is derived from an EMBL/GenBank/DDBJ whole genome shotgun (WGS) entry which is preliminary data.</text>
</comment>
<keyword evidence="2" id="KW-0282">Flagellum</keyword>
<dbReference type="RefSeq" id="WP_132464932.1">
    <property type="nucleotide sequence ID" value="NZ_SLXP01000014.1"/>
</dbReference>
<feature type="domain" description="Flagellin C-terminal" evidence="1">
    <location>
        <begin position="261"/>
        <end position="335"/>
    </location>
</feature>
<keyword evidence="2" id="KW-0966">Cell projection</keyword>
<evidence type="ECO:0000313" key="2">
    <source>
        <dbReference type="EMBL" id="TCP39088.1"/>
    </source>
</evidence>
<evidence type="ECO:0000259" key="1">
    <source>
        <dbReference type="Pfam" id="PF00700"/>
    </source>
</evidence>
<keyword evidence="2" id="KW-0969">Cilium</keyword>
<evidence type="ECO:0000313" key="3">
    <source>
        <dbReference type="Proteomes" id="UP000294835"/>
    </source>
</evidence>